<dbReference type="Proteomes" id="UP000186666">
    <property type="component" value="Unassembled WGS sequence"/>
</dbReference>
<keyword evidence="4" id="KW-1185">Reference proteome</keyword>
<evidence type="ECO:0000256" key="1">
    <source>
        <dbReference type="SAM" id="Phobius"/>
    </source>
</evidence>
<keyword evidence="1" id="KW-0472">Membrane</keyword>
<organism evidence="3 4">
    <name type="scientific">Paenibacillus macquariensis</name>
    <dbReference type="NCBI Taxonomy" id="948756"/>
    <lineage>
        <taxon>Bacteria</taxon>
        <taxon>Bacillati</taxon>
        <taxon>Bacillota</taxon>
        <taxon>Bacilli</taxon>
        <taxon>Bacillales</taxon>
        <taxon>Paenibacillaceae</taxon>
        <taxon>Paenibacillus</taxon>
    </lineage>
</organism>
<dbReference type="CDD" id="cd12797">
    <property type="entry name" value="M23_peptidase"/>
    <property type="match status" value="1"/>
</dbReference>
<dbReference type="Pfam" id="PF01551">
    <property type="entry name" value="Peptidase_M23"/>
    <property type="match status" value="1"/>
</dbReference>
<name>A0ABY1KD86_9BACL</name>
<dbReference type="InterPro" id="IPR050570">
    <property type="entry name" value="Cell_wall_metabolism_enzyme"/>
</dbReference>
<feature type="transmembrane region" description="Helical" evidence="1">
    <location>
        <begin position="44"/>
        <end position="65"/>
    </location>
</feature>
<protein>
    <submittedName>
        <fullName evidence="3">Peptidase family M23</fullName>
    </submittedName>
</protein>
<dbReference type="SUPFAM" id="SSF51261">
    <property type="entry name" value="Duplicated hybrid motif"/>
    <property type="match status" value="1"/>
</dbReference>
<feature type="transmembrane region" description="Helical" evidence="1">
    <location>
        <begin position="77"/>
        <end position="98"/>
    </location>
</feature>
<keyword evidence="1" id="KW-0812">Transmembrane</keyword>
<reference evidence="3 4" key="1">
    <citation type="submission" date="2017-01" db="EMBL/GenBank/DDBJ databases">
        <authorList>
            <person name="Varghese N."/>
            <person name="Submissions S."/>
        </authorList>
    </citation>
    <scope>NUCLEOTIDE SEQUENCE [LARGE SCALE GENOMIC DNA]</scope>
    <source>
        <strain evidence="3 4">ATCC 23464</strain>
    </source>
</reference>
<accession>A0ABY1KD86</accession>
<proteinExistence type="predicted"/>
<evidence type="ECO:0000259" key="2">
    <source>
        <dbReference type="Pfam" id="PF01551"/>
    </source>
</evidence>
<keyword evidence="1" id="KW-1133">Transmembrane helix</keyword>
<dbReference type="Gene3D" id="2.70.70.10">
    <property type="entry name" value="Glucose Permease (Domain IIA)"/>
    <property type="match status" value="1"/>
</dbReference>
<dbReference type="RefSeq" id="WP_244556070.1">
    <property type="nucleotide sequence ID" value="NZ_FTNK01000026.1"/>
</dbReference>
<comment type="caution">
    <text evidence="3">The sequence shown here is derived from an EMBL/GenBank/DDBJ whole genome shotgun (WGS) entry which is preliminary data.</text>
</comment>
<feature type="transmembrane region" description="Helical" evidence="1">
    <location>
        <begin position="12"/>
        <end position="38"/>
    </location>
</feature>
<dbReference type="EMBL" id="FTNK01000026">
    <property type="protein sequence ID" value="SIR64232.1"/>
    <property type="molecule type" value="Genomic_DNA"/>
</dbReference>
<feature type="domain" description="M23ase beta-sheet core" evidence="2">
    <location>
        <begin position="166"/>
        <end position="257"/>
    </location>
</feature>
<gene>
    <name evidence="3" type="ORF">SAMN05421578_1269</name>
</gene>
<sequence>MKAVIRKIGYINCVLIAFFLILWISVFLIGGIVGAYSWTLLKLVLPFIGALGLLMNLIIFIILLFKKIKSLKLAFNVMVNILMIFPILMTMNIIPLAYPNTVEHAQPSVTVNFPLKEQTVVGWGGNNVKDNLPHAIWSSERWAYDLLMEPYNINSDNNEDYGIWNKIVYSPVSGVVIATYDGEDDITPGSEDFNSLEGNYVYIEIEETGTYLLLNHLKKDSVLVKVGDKVKPGDLLGRVGNSGSTSEPHLHIHHQRQNPTKTIHPVIAEGLPLFFRDLNVSSMPRKGDVITPQN</sequence>
<dbReference type="InterPro" id="IPR016047">
    <property type="entry name" value="M23ase_b-sheet_dom"/>
</dbReference>
<dbReference type="PANTHER" id="PTHR21666:SF285">
    <property type="entry name" value="M23 FAMILY METALLOPEPTIDASE"/>
    <property type="match status" value="1"/>
</dbReference>
<dbReference type="InterPro" id="IPR011055">
    <property type="entry name" value="Dup_hybrid_motif"/>
</dbReference>
<evidence type="ECO:0000313" key="4">
    <source>
        <dbReference type="Proteomes" id="UP000186666"/>
    </source>
</evidence>
<evidence type="ECO:0000313" key="3">
    <source>
        <dbReference type="EMBL" id="SIR64232.1"/>
    </source>
</evidence>
<dbReference type="PANTHER" id="PTHR21666">
    <property type="entry name" value="PEPTIDASE-RELATED"/>
    <property type="match status" value="1"/>
</dbReference>